<dbReference type="InterPro" id="IPR000160">
    <property type="entry name" value="GGDEF_dom"/>
</dbReference>
<dbReference type="EMBL" id="FQVG01000011">
    <property type="protein sequence ID" value="SHE66191.1"/>
    <property type="molecule type" value="Genomic_DNA"/>
</dbReference>
<evidence type="ECO:0000256" key="1">
    <source>
        <dbReference type="PROSITE-ProRule" id="PRU00339"/>
    </source>
</evidence>
<accession>A0A1M4VB41</accession>
<dbReference type="GO" id="GO:0052621">
    <property type="term" value="F:diguanylate cyclase activity"/>
    <property type="evidence" value="ECO:0007669"/>
    <property type="project" value="TreeGrafter"/>
</dbReference>
<organism evidence="3 4">
    <name type="scientific">Caloramator proteoclasticus DSM 10124</name>
    <dbReference type="NCBI Taxonomy" id="1121262"/>
    <lineage>
        <taxon>Bacteria</taxon>
        <taxon>Bacillati</taxon>
        <taxon>Bacillota</taxon>
        <taxon>Clostridia</taxon>
        <taxon>Eubacteriales</taxon>
        <taxon>Clostridiaceae</taxon>
        <taxon>Caloramator</taxon>
    </lineage>
</organism>
<reference evidence="4" key="1">
    <citation type="submission" date="2016-11" db="EMBL/GenBank/DDBJ databases">
        <authorList>
            <person name="Varghese N."/>
            <person name="Submissions S."/>
        </authorList>
    </citation>
    <scope>NUCLEOTIDE SEQUENCE [LARGE SCALE GENOMIC DNA]</scope>
    <source>
        <strain evidence="4">DSM 10124</strain>
    </source>
</reference>
<dbReference type="RefSeq" id="WP_073248051.1">
    <property type="nucleotide sequence ID" value="NZ_FQVG01000011.1"/>
</dbReference>
<evidence type="ECO:0000313" key="4">
    <source>
        <dbReference type="Proteomes" id="UP000184423"/>
    </source>
</evidence>
<dbReference type="InterPro" id="IPR043128">
    <property type="entry name" value="Rev_trsase/Diguanyl_cyclase"/>
</dbReference>
<sequence length="806" mass="95215">MSILSEIYDLSKEPIFFISPNIDIKFHIIKQNRDALNIRFRNLLEDDIFCDEYSIFNIDYLVKQMITYLNNRESSSNYFDEVEKNIETFEGKYVFYINAFLSFYYFDTNNYEMAEQYLKYALNYIKKNECTDYERMCIYSLTANFLQKTKDIFISGSEAYFLKALRLVKGVDKLAEIAILNAISYHYHNIERIDDSIKYINRALNIADEINIPDVVFSTYKNAGIIYVTKGNFERASYYFEKAIRCIEHIEDKMEYIKLLNTLGYVEFLKGDFKSSIETFKRAINILTNLSNVTKLLDESVKTFDNIALTCKFLGDIEASIYMQELSKDILENINYINRVNEVHNLSKVYTDLGIDYLIYKNDINRAEYYLKLAYNYTDENEHYIKRSKKLLLDALINYNKYQDGLDLFHKTIDLLIQKGSDNLYVQIILMEFLTYYYSLSMDESKFNMAKNIAEKYCLEKQFEALKRTILENYRIDEFNVLSNPLNFFRLLSLQRKQILLETRKSRDYEIFEELSFSISSCQNIEDLFKTASDVLNKYFLSKSLLVFSYDTQQVLVIYSDSDLKEKGVGFIKELVDNFRMDSGVINLNNECTKSCIVSKIMDDEGLYYFVLCNDSKSDWYFNLEQVKTFNLLVNNMFLKYKNICQLETIKLSVVTDYMTGLKNAAYYNKRIKELIQRYNKNNIEFGMALMDLNKFKQINDKFGHEAGDSAIKHFAKILKNEMQNTAEIIRYGGDEFILLFEEDYKKVEALIYKVKLELKNNPLFIDDVKIILDFSYGIEMYHGQGEANLFKNTDFKMYKNKNKVS</sequence>
<name>A0A1M4VB41_9CLOT</name>
<dbReference type="InterPro" id="IPR019734">
    <property type="entry name" value="TPR_rpt"/>
</dbReference>
<dbReference type="Proteomes" id="UP000184423">
    <property type="component" value="Unassembled WGS sequence"/>
</dbReference>
<dbReference type="GO" id="GO:0043709">
    <property type="term" value="P:cell adhesion involved in single-species biofilm formation"/>
    <property type="evidence" value="ECO:0007669"/>
    <property type="project" value="TreeGrafter"/>
</dbReference>
<dbReference type="Gene3D" id="3.30.70.270">
    <property type="match status" value="1"/>
</dbReference>
<dbReference type="SMART" id="SM00028">
    <property type="entry name" value="TPR"/>
    <property type="match status" value="4"/>
</dbReference>
<proteinExistence type="predicted"/>
<gene>
    <name evidence="3" type="ORF">SAMN02746091_00852</name>
</gene>
<dbReference type="SMART" id="SM00267">
    <property type="entry name" value="GGDEF"/>
    <property type="match status" value="1"/>
</dbReference>
<dbReference type="SUPFAM" id="SSF48452">
    <property type="entry name" value="TPR-like"/>
    <property type="match status" value="1"/>
</dbReference>
<feature type="domain" description="GGDEF" evidence="2">
    <location>
        <begin position="684"/>
        <end position="806"/>
    </location>
</feature>
<dbReference type="PANTHER" id="PTHR45138">
    <property type="entry name" value="REGULATORY COMPONENTS OF SENSORY TRANSDUCTION SYSTEM"/>
    <property type="match status" value="1"/>
</dbReference>
<dbReference type="InterPro" id="IPR029787">
    <property type="entry name" value="Nucleotide_cyclase"/>
</dbReference>
<dbReference type="SUPFAM" id="SSF55073">
    <property type="entry name" value="Nucleotide cyclase"/>
    <property type="match status" value="1"/>
</dbReference>
<dbReference type="Pfam" id="PF00990">
    <property type="entry name" value="GGDEF"/>
    <property type="match status" value="1"/>
</dbReference>
<evidence type="ECO:0000313" key="3">
    <source>
        <dbReference type="EMBL" id="SHE66191.1"/>
    </source>
</evidence>
<dbReference type="Gene3D" id="1.25.40.10">
    <property type="entry name" value="Tetratricopeptide repeat domain"/>
    <property type="match status" value="1"/>
</dbReference>
<feature type="repeat" description="TPR" evidence="1">
    <location>
        <begin position="257"/>
        <end position="290"/>
    </location>
</feature>
<keyword evidence="1" id="KW-0802">TPR repeat</keyword>
<dbReference type="AlphaFoldDB" id="A0A1M4VB41"/>
<dbReference type="PROSITE" id="PS50005">
    <property type="entry name" value="TPR"/>
    <property type="match status" value="2"/>
</dbReference>
<feature type="repeat" description="TPR" evidence="1">
    <location>
        <begin position="217"/>
        <end position="250"/>
    </location>
</feature>
<dbReference type="PROSITE" id="PS50887">
    <property type="entry name" value="GGDEF"/>
    <property type="match status" value="1"/>
</dbReference>
<dbReference type="InterPro" id="IPR011990">
    <property type="entry name" value="TPR-like_helical_dom_sf"/>
</dbReference>
<dbReference type="NCBIfam" id="TIGR00254">
    <property type="entry name" value="GGDEF"/>
    <property type="match status" value="1"/>
</dbReference>
<dbReference type="Pfam" id="PF13424">
    <property type="entry name" value="TPR_12"/>
    <property type="match status" value="1"/>
</dbReference>
<keyword evidence="4" id="KW-1185">Reference proteome</keyword>
<dbReference type="GO" id="GO:0005886">
    <property type="term" value="C:plasma membrane"/>
    <property type="evidence" value="ECO:0007669"/>
    <property type="project" value="TreeGrafter"/>
</dbReference>
<dbReference type="InterPro" id="IPR050469">
    <property type="entry name" value="Diguanylate_Cyclase"/>
</dbReference>
<protein>
    <submittedName>
        <fullName evidence="3">Diguanylate cyclase (GGDEF) domain-containing protein</fullName>
    </submittedName>
</protein>
<dbReference type="PANTHER" id="PTHR45138:SF9">
    <property type="entry name" value="DIGUANYLATE CYCLASE DGCM-RELATED"/>
    <property type="match status" value="1"/>
</dbReference>
<evidence type="ECO:0000259" key="2">
    <source>
        <dbReference type="PROSITE" id="PS50887"/>
    </source>
</evidence>
<dbReference type="GO" id="GO:1902201">
    <property type="term" value="P:negative regulation of bacterial-type flagellum-dependent cell motility"/>
    <property type="evidence" value="ECO:0007669"/>
    <property type="project" value="TreeGrafter"/>
</dbReference>
<dbReference type="CDD" id="cd01949">
    <property type="entry name" value="GGDEF"/>
    <property type="match status" value="1"/>
</dbReference>